<dbReference type="SUPFAM" id="SSF48264">
    <property type="entry name" value="Cytochrome P450"/>
    <property type="match status" value="1"/>
</dbReference>
<keyword evidence="8 10" id="KW-0503">Monooxygenase</keyword>
<dbReference type="PRINTS" id="PR00463">
    <property type="entry name" value="EP450I"/>
</dbReference>
<keyword evidence="4 9" id="KW-0349">Heme</keyword>
<dbReference type="InterPro" id="IPR017972">
    <property type="entry name" value="Cyt_P450_CS"/>
</dbReference>
<dbReference type="EMBL" id="MU151270">
    <property type="protein sequence ID" value="KAF9445987.1"/>
    <property type="molecule type" value="Genomic_DNA"/>
</dbReference>
<dbReference type="GO" id="GO:0005506">
    <property type="term" value="F:iron ion binding"/>
    <property type="evidence" value="ECO:0007669"/>
    <property type="project" value="InterPro"/>
</dbReference>
<comment type="similarity">
    <text evidence="3 10">Belongs to the cytochrome P450 family.</text>
</comment>
<dbReference type="InterPro" id="IPR050364">
    <property type="entry name" value="Cytochrome_P450_fung"/>
</dbReference>
<dbReference type="InterPro" id="IPR036396">
    <property type="entry name" value="Cyt_P450_sf"/>
</dbReference>
<evidence type="ECO:0000313" key="12">
    <source>
        <dbReference type="Proteomes" id="UP000807342"/>
    </source>
</evidence>
<feature type="binding site" description="axial binding residue" evidence="9">
    <location>
        <position position="50"/>
    </location>
    <ligand>
        <name>heme</name>
        <dbReference type="ChEBI" id="CHEBI:30413"/>
    </ligand>
    <ligandPart>
        <name>Fe</name>
        <dbReference type="ChEBI" id="CHEBI:18248"/>
    </ligandPart>
</feature>
<evidence type="ECO:0000256" key="5">
    <source>
        <dbReference type="ARBA" id="ARBA00022723"/>
    </source>
</evidence>
<gene>
    <name evidence="11" type="ORF">P691DRAFT_804952</name>
</gene>
<sequence>MGNTRTILHDPEIYRDPHEYTPDRFIKDGKLDHTVRDPSIAAFGFGRRICPGRFFGDNSLFVLVAHVLTVYHIRPTLDSVGNGIQFTPDVTGGVISHPLPFPCRIVPRSEAAVDLIHQSGFTE</sequence>
<dbReference type="PANTHER" id="PTHR46300">
    <property type="entry name" value="P450, PUTATIVE (EUROFUNG)-RELATED-RELATED"/>
    <property type="match status" value="1"/>
</dbReference>
<dbReference type="OrthoDB" id="2789670at2759"/>
<accession>A0A9P6BZY9</accession>
<dbReference type="GO" id="GO:0020037">
    <property type="term" value="F:heme binding"/>
    <property type="evidence" value="ECO:0007669"/>
    <property type="project" value="InterPro"/>
</dbReference>
<evidence type="ECO:0000256" key="6">
    <source>
        <dbReference type="ARBA" id="ARBA00023002"/>
    </source>
</evidence>
<dbReference type="Pfam" id="PF00067">
    <property type="entry name" value="p450"/>
    <property type="match status" value="1"/>
</dbReference>
<evidence type="ECO:0000256" key="7">
    <source>
        <dbReference type="ARBA" id="ARBA00023004"/>
    </source>
</evidence>
<dbReference type="GO" id="GO:0004497">
    <property type="term" value="F:monooxygenase activity"/>
    <property type="evidence" value="ECO:0007669"/>
    <property type="project" value="UniProtKB-KW"/>
</dbReference>
<comment type="pathway">
    <text evidence="2">Secondary metabolite biosynthesis.</text>
</comment>
<reference evidence="11" key="1">
    <citation type="submission" date="2020-11" db="EMBL/GenBank/DDBJ databases">
        <authorList>
            <consortium name="DOE Joint Genome Institute"/>
            <person name="Ahrendt S."/>
            <person name="Riley R."/>
            <person name="Andreopoulos W."/>
            <person name="Labutti K."/>
            <person name="Pangilinan J."/>
            <person name="Ruiz-Duenas F.J."/>
            <person name="Barrasa J.M."/>
            <person name="Sanchez-Garcia M."/>
            <person name="Camarero S."/>
            <person name="Miyauchi S."/>
            <person name="Serrano A."/>
            <person name="Linde D."/>
            <person name="Babiker R."/>
            <person name="Drula E."/>
            <person name="Ayuso-Fernandez I."/>
            <person name="Pacheco R."/>
            <person name="Padilla G."/>
            <person name="Ferreira P."/>
            <person name="Barriuso J."/>
            <person name="Kellner H."/>
            <person name="Castanera R."/>
            <person name="Alfaro M."/>
            <person name="Ramirez L."/>
            <person name="Pisabarro A.G."/>
            <person name="Kuo A."/>
            <person name="Tritt A."/>
            <person name="Lipzen A."/>
            <person name="He G."/>
            <person name="Yan M."/>
            <person name="Ng V."/>
            <person name="Cullen D."/>
            <person name="Martin F."/>
            <person name="Rosso M.-N."/>
            <person name="Henrissat B."/>
            <person name="Hibbett D."/>
            <person name="Martinez A.T."/>
            <person name="Grigoriev I.V."/>
        </authorList>
    </citation>
    <scope>NUCLEOTIDE SEQUENCE</scope>
    <source>
        <strain evidence="11">MF-IS2</strain>
    </source>
</reference>
<dbReference type="GO" id="GO:0016705">
    <property type="term" value="F:oxidoreductase activity, acting on paired donors, with incorporation or reduction of molecular oxygen"/>
    <property type="evidence" value="ECO:0007669"/>
    <property type="project" value="InterPro"/>
</dbReference>
<evidence type="ECO:0000256" key="4">
    <source>
        <dbReference type="ARBA" id="ARBA00022617"/>
    </source>
</evidence>
<keyword evidence="7 9" id="KW-0408">Iron</keyword>
<evidence type="ECO:0000256" key="1">
    <source>
        <dbReference type="ARBA" id="ARBA00001971"/>
    </source>
</evidence>
<protein>
    <submittedName>
        <fullName evidence="11">Cytochrome P450-like protein</fullName>
    </submittedName>
</protein>
<dbReference type="PROSITE" id="PS00086">
    <property type="entry name" value="CYTOCHROME_P450"/>
    <property type="match status" value="1"/>
</dbReference>
<keyword evidence="6 10" id="KW-0560">Oxidoreductase</keyword>
<comment type="caution">
    <text evidence="11">The sequence shown here is derived from an EMBL/GenBank/DDBJ whole genome shotgun (WGS) entry which is preliminary data.</text>
</comment>
<keyword evidence="5 9" id="KW-0479">Metal-binding</keyword>
<evidence type="ECO:0000256" key="9">
    <source>
        <dbReference type="PIRSR" id="PIRSR602401-1"/>
    </source>
</evidence>
<dbReference type="AlphaFoldDB" id="A0A9P6BZY9"/>
<comment type="cofactor">
    <cofactor evidence="1 9">
        <name>heme</name>
        <dbReference type="ChEBI" id="CHEBI:30413"/>
    </cofactor>
</comment>
<dbReference type="InterPro" id="IPR002401">
    <property type="entry name" value="Cyt_P450_E_grp-I"/>
</dbReference>
<name>A0A9P6BZY9_9AGAR</name>
<dbReference type="InterPro" id="IPR001128">
    <property type="entry name" value="Cyt_P450"/>
</dbReference>
<proteinExistence type="inferred from homology"/>
<evidence type="ECO:0000256" key="3">
    <source>
        <dbReference type="ARBA" id="ARBA00010617"/>
    </source>
</evidence>
<dbReference type="PANTHER" id="PTHR46300:SF7">
    <property type="entry name" value="P450, PUTATIVE (EUROFUNG)-RELATED"/>
    <property type="match status" value="1"/>
</dbReference>
<evidence type="ECO:0000313" key="11">
    <source>
        <dbReference type="EMBL" id="KAF9445987.1"/>
    </source>
</evidence>
<keyword evidence="12" id="KW-1185">Reference proteome</keyword>
<evidence type="ECO:0000256" key="2">
    <source>
        <dbReference type="ARBA" id="ARBA00005179"/>
    </source>
</evidence>
<dbReference type="Proteomes" id="UP000807342">
    <property type="component" value="Unassembled WGS sequence"/>
</dbReference>
<dbReference type="Gene3D" id="1.10.630.10">
    <property type="entry name" value="Cytochrome P450"/>
    <property type="match status" value="1"/>
</dbReference>
<organism evidence="11 12">
    <name type="scientific">Macrolepiota fuliginosa MF-IS2</name>
    <dbReference type="NCBI Taxonomy" id="1400762"/>
    <lineage>
        <taxon>Eukaryota</taxon>
        <taxon>Fungi</taxon>
        <taxon>Dikarya</taxon>
        <taxon>Basidiomycota</taxon>
        <taxon>Agaricomycotina</taxon>
        <taxon>Agaricomycetes</taxon>
        <taxon>Agaricomycetidae</taxon>
        <taxon>Agaricales</taxon>
        <taxon>Agaricineae</taxon>
        <taxon>Agaricaceae</taxon>
        <taxon>Macrolepiota</taxon>
    </lineage>
</organism>
<evidence type="ECO:0000256" key="10">
    <source>
        <dbReference type="RuleBase" id="RU000461"/>
    </source>
</evidence>
<evidence type="ECO:0000256" key="8">
    <source>
        <dbReference type="ARBA" id="ARBA00023033"/>
    </source>
</evidence>